<feature type="domain" description="GFO/IDH/MocA-like oxidoreductase" evidence="4">
    <location>
        <begin position="140"/>
        <end position="259"/>
    </location>
</feature>
<dbReference type="GO" id="GO:0016491">
    <property type="term" value="F:oxidoreductase activity"/>
    <property type="evidence" value="ECO:0007669"/>
    <property type="project" value="UniProtKB-KW"/>
</dbReference>
<dbReference type="GO" id="GO:0000166">
    <property type="term" value="F:nucleotide binding"/>
    <property type="evidence" value="ECO:0007669"/>
    <property type="project" value="InterPro"/>
</dbReference>
<accession>A0A9D1JHD7</accession>
<name>A0A9D1JHD7_9FIRM</name>
<organism evidence="5 6">
    <name type="scientific">Candidatus Egerieimonas intestinavium</name>
    <dbReference type="NCBI Taxonomy" id="2840777"/>
    <lineage>
        <taxon>Bacteria</taxon>
        <taxon>Bacillati</taxon>
        <taxon>Bacillota</taxon>
        <taxon>Clostridia</taxon>
        <taxon>Lachnospirales</taxon>
        <taxon>Lachnospiraceae</taxon>
        <taxon>Lachnospiraceae incertae sedis</taxon>
        <taxon>Candidatus Egerieimonas</taxon>
    </lineage>
</organism>
<dbReference type="InterPro" id="IPR036291">
    <property type="entry name" value="NAD(P)-bd_dom_sf"/>
</dbReference>
<evidence type="ECO:0000313" key="6">
    <source>
        <dbReference type="Proteomes" id="UP000886841"/>
    </source>
</evidence>
<dbReference type="SUPFAM" id="SSF51735">
    <property type="entry name" value="NAD(P)-binding Rossmann-fold domains"/>
    <property type="match status" value="1"/>
</dbReference>
<reference evidence="5" key="1">
    <citation type="submission" date="2020-10" db="EMBL/GenBank/DDBJ databases">
        <authorList>
            <person name="Gilroy R."/>
        </authorList>
    </citation>
    <scope>NUCLEOTIDE SEQUENCE</scope>
    <source>
        <strain evidence="5">ChiSxjej1B13-7041</strain>
    </source>
</reference>
<dbReference type="InterPro" id="IPR000683">
    <property type="entry name" value="Gfo/Idh/MocA-like_OxRdtase_N"/>
</dbReference>
<evidence type="ECO:0000259" key="3">
    <source>
        <dbReference type="Pfam" id="PF01408"/>
    </source>
</evidence>
<dbReference type="PANTHER" id="PTHR22604:SF105">
    <property type="entry name" value="TRANS-1,2-DIHYDROBENZENE-1,2-DIOL DEHYDROGENASE"/>
    <property type="match status" value="1"/>
</dbReference>
<dbReference type="Gene3D" id="3.30.360.10">
    <property type="entry name" value="Dihydrodipicolinate Reductase, domain 2"/>
    <property type="match status" value="1"/>
</dbReference>
<dbReference type="AlphaFoldDB" id="A0A9D1JHD7"/>
<dbReference type="EMBL" id="DVHU01000111">
    <property type="protein sequence ID" value="HIR94212.1"/>
    <property type="molecule type" value="Genomic_DNA"/>
</dbReference>
<dbReference type="Pfam" id="PF22725">
    <property type="entry name" value="GFO_IDH_MocA_C3"/>
    <property type="match status" value="1"/>
</dbReference>
<sequence length="348" mass="39219">MEKKLRIGFIGCGWIADWACRGIKEAENVTASAVLARNPEKMKAFTEKYEIPFYTDSMEEFLKKEKGVGVHLDAVYVATTNESHFTMAMKALRAGFPVFLEKPVTMSAAQARALKEEAQRQKVFLMEGMWPRFLPAQLLLREMIRAGEIGKIIGIETAVYCKMNPVDNARVFKMETGGGALMDVGIYAVSLLRYLTGQNPESVHNQMEFYETGVDIGDEVTYTYRESEFVKGGAKAHFRVVTSDWGNSAVTVSGERGSILMDDMSDAQSLILEKEGERRLIRAAHGRWRFTYQLEHFADCILEGRKESWVIPFAESCEIMETMERTLEAGGLVYPGELTGIEEPEERI</sequence>
<comment type="caution">
    <text evidence="5">The sequence shown here is derived from an EMBL/GenBank/DDBJ whole genome shotgun (WGS) entry which is preliminary data.</text>
</comment>
<dbReference type="Gene3D" id="3.40.50.720">
    <property type="entry name" value="NAD(P)-binding Rossmann-like Domain"/>
    <property type="match status" value="1"/>
</dbReference>
<evidence type="ECO:0000256" key="2">
    <source>
        <dbReference type="ARBA" id="ARBA00023002"/>
    </source>
</evidence>
<evidence type="ECO:0000259" key="4">
    <source>
        <dbReference type="Pfam" id="PF22725"/>
    </source>
</evidence>
<evidence type="ECO:0000313" key="5">
    <source>
        <dbReference type="EMBL" id="HIR94212.1"/>
    </source>
</evidence>
<keyword evidence="2" id="KW-0560">Oxidoreductase</keyword>
<evidence type="ECO:0000256" key="1">
    <source>
        <dbReference type="ARBA" id="ARBA00010928"/>
    </source>
</evidence>
<comment type="similarity">
    <text evidence="1">Belongs to the Gfo/Idh/MocA family.</text>
</comment>
<reference evidence="5" key="2">
    <citation type="journal article" date="2021" name="PeerJ">
        <title>Extensive microbial diversity within the chicken gut microbiome revealed by metagenomics and culture.</title>
        <authorList>
            <person name="Gilroy R."/>
            <person name="Ravi A."/>
            <person name="Getino M."/>
            <person name="Pursley I."/>
            <person name="Horton D.L."/>
            <person name="Alikhan N.F."/>
            <person name="Baker D."/>
            <person name="Gharbi K."/>
            <person name="Hall N."/>
            <person name="Watson M."/>
            <person name="Adriaenssens E.M."/>
            <person name="Foster-Nyarko E."/>
            <person name="Jarju S."/>
            <person name="Secka A."/>
            <person name="Antonio M."/>
            <person name="Oren A."/>
            <person name="Chaudhuri R.R."/>
            <person name="La Ragione R."/>
            <person name="Hildebrand F."/>
            <person name="Pallen M.J."/>
        </authorList>
    </citation>
    <scope>NUCLEOTIDE SEQUENCE</scope>
    <source>
        <strain evidence="5">ChiSxjej1B13-7041</strain>
    </source>
</reference>
<dbReference type="InterPro" id="IPR055170">
    <property type="entry name" value="GFO_IDH_MocA-like_dom"/>
</dbReference>
<protein>
    <submittedName>
        <fullName evidence="5">Gfo/Idh/MocA family oxidoreductase</fullName>
    </submittedName>
</protein>
<gene>
    <name evidence="5" type="ORF">IAB98_12415</name>
</gene>
<dbReference type="SUPFAM" id="SSF55347">
    <property type="entry name" value="Glyceraldehyde-3-phosphate dehydrogenase-like, C-terminal domain"/>
    <property type="match status" value="1"/>
</dbReference>
<dbReference type="Pfam" id="PF01408">
    <property type="entry name" value="GFO_IDH_MocA"/>
    <property type="match status" value="1"/>
</dbReference>
<feature type="domain" description="Gfo/Idh/MocA-like oxidoreductase N-terminal" evidence="3">
    <location>
        <begin position="5"/>
        <end position="128"/>
    </location>
</feature>
<dbReference type="PANTHER" id="PTHR22604">
    <property type="entry name" value="OXIDOREDUCTASES"/>
    <property type="match status" value="1"/>
</dbReference>
<proteinExistence type="inferred from homology"/>
<dbReference type="Proteomes" id="UP000886841">
    <property type="component" value="Unassembled WGS sequence"/>
</dbReference>
<dbReference type="InterPro" id="IPR050984">
    <property type="entry name" value="Gfo/Idh/MocA_domain"/>
</dbReference>